<reference evidence="1 2" key="1">
    <citation type="submission" date="2024-07" db="EMBL/GenBank/DDBJ databases">
        <title>Marimonas sp.nov., isolated from tidal-flat sediment.</title>
        <authorList>
            <person name="Jayan J.N."/>
            <person name="Lee S.S."/>
        </authorList>
    </citation>
    <scope>NUCLEOTIDE SEQUENCE [LARGE SCALE GENOMIC DNA]</scope>
    <source>
        <strain evidence="1 2">MJW-29</strain>
    </source>
</reference>
<protein>
    <submittedName>
        <fullName evidence="1">Uncharacterized protein</fullName>
    </submittedName>
</protein>
<comment type="caution">
    <text evidence="1">The sequence shown here is derived from an EMBL/GenBank/DDBJ whole genome shotgun (WGS) entry which is preliminary data.</text>
</comment>
<sequence length="63" mass="6749">MPRPLLPKAKEITDIARSLRAEGFNAICIETDPDGRVSIIIGESGVQGSVTPLEKWKTSRGAA</sequence>
<evidence type="ECO:0000313" key="1">
    <source>
        <dbReference type="EMBL" id="MEW9919367.1"/>
    </source>
</evidence>
<keyword evidence="2" id="KW-1185">Reference proteome</keyword>
<accession>A0ABV3RL90</accession>
<proteinExistence type="predicted"/>
<gene>
    <name evidence="1" type="ORF">AB2B41_07115</name>
</gene>
<name>A0ABV3RL90_9RHOB</name>
<organism evidence="1 2">
    <name type="scientific">Sulfitobacter sediminis</name>
    <dbReference type="NCBI Taxonomy" id="3234186"/>
    <lineage>
        <taxon>Bacteria</taxon>
        <taxon>Pseudomonadati</taxon>
        <taxon>Pseudomonadota</taxon>
        <taxon>Alphaproteobacteria</taxon>
        <taxon>Rhodobacterales</taxon>
        <taxon>Roseobacteraceae</taxon>
        <taxon>Sulfitobacter</taxon>
    </lineage>
</organism>
<dbReference type="EMBL" id="JBFNXX010000004">
    <property type="protein sequence ID" value="MEW9919367.1"/>
    <property type="molecule type" value="Genomic_DNA"/>
</dbReference>
<evidence type="ECO:0000313" key="2">
    <source>
        <dbReference type="Proteomes" id="UP001556098"/>
    </source>
</evidence>
<dbReference type="RefSeq" id="WP_367877070.1">
    <property type="nucleotide sequence ID" value="NZ_JBFNXX010000004.1"/>
</dbReference>
<dbReference type="Proteomes" id="UP001556098">
    <property type="component" value="Unassembled WGS sequence"/>
</dbReference>